<evidence type="ECO:0000256" key="9">
    <source>
        <dbReference type="ARBA" id="ARBA00022989"/>
    </source>
</evidence>
<feature type="transmembrane region" description="Helical" evidence="11">
    <location>
        <begin position="262"/>
        <end position="282"/>
    </location>
</feature>
<dbReference type="SFLD" id="SFLDF00027">
    <property type="entry name" value="p-type_atpase"/>
    <property type="match status" value="1"/>
</dbReference>
<dbReference type="InterPro" id="IPR051949">
    <property type="entry name" value="Cation_Transport_ATPase"/>
</dbReference>
<dbReference type="PRINTS" id="PR00119">
    <property type="entry name" value="CATATPASE"/>
</dbReference>
<keyword evidence="9 11" id="KW-1133">Transmembrane helix</keyword>
<dbReference type="InterPro" id="IPR001757">
    <property type="entry name" value="P_typ_ATPase"/>
</dbReference>
<dbReference type="SFLD" id="SFLDG00002">
    <property type="entry name" value="C1.7:_P-type_atpase_like"/>
    <property type="match status" value="1"/>
</dbReference>
<evidence type="ECO:0000256" key="2">
    <source>
        <dbReference type="ARBA" id="ARBA00006024"/>
    </source>
</evidence>
<keyword evidence="4 11" id="KW-0479">Metal-binding</keyword>
<dbReference type="InterPro" id="IPR023298">
    <property type="entry name" value="ATPase_P-typ_TM_dom_sf"/>
</dbReference>
<dbReference type="PROSITE" id="PS00154">
    <property type="entry name" value="ATPASE_E1_E2"/>
    <property type="match status" value="1"/>
</dbReference>
<dbReference type="Gene3D" id="3.40.50.1000">
    <property type="entry name" value="HAD superfamily/HAD-like"/>
    <property type="match status" value="1"/>
</dbReference>
<dbReference type="SFLD" id="SFLDS00003">
    <property type="entry name" value="Haloacid_Dehalogenase"/>
    <property type="match status" value="1"/>
</dbReference>
<evidence type="ECO:0000256" key="4">
    <source>
        <dbReference type="ARBA" id="ARBA00022723"/>
    </source>
</evidence>
<evidence type="ECO:0000256" key="8">
    <source>
        <dbReference type="ARBA" id="ARBA00022967"/>
    </source>
</evidence>
<evidence type="ECO:0000259" key="12">
    <source>
        <dbReference type="Pfam" id="PF00122"/>
    </source>
</evidence>
<dbReference type="SUPFAM" id="SSF81653">
    <property type="entry name" value="Calcium ATPase, transduction domain A"/>
    <property type="match status" value="1"/>
</dbReference>
<evidence type="ECO:0000256" key="11">
    <source>
        <dbReference type="RuleBase" id="RU362081"/>
    </source>
</evidence>
<dbReference type="RefSeq" id="WP_243430626.1">
    <property type="nucleotide sequence ID" value="NZ_CP147251.1"/>
</dbReference>
<dbReference type="PANTHER" id="PTHR43079">
    <property type="entry name" value="PROBABLE CADMIUM/ZINC-TRANSPORTING ATPASE HMA1"/>
    <property type="match status" value="1"/>
</dbReference>
<keyword evidence="5 11" id="KW-0547">Nucleotide-binding</keyword>
<dbReference type="InterPro" id="IPR027256">
    <property type="entry name" value="P-typ_ATPase_IB"/>
</dbReference>
<dbReference type="Pfam" id="PF00702">
    <property type="entry name" value="Hydrolase"/>
    <property type="match status" value="1"/>
</dbReference>
<dbReference type="PANTHER" id="PTHR43079:SF1">
    <property type="entry name" value="CADMIUM_ZINC-TRANSPORTING ATPASE HMA1, CHLOROPLASTIC-RELATED"/>
    <property type="match status" value="1"/>
</dbReference>
<evidence type="ECO:0000313" key="14">
    <source>
        <dbReference type="Proteomes" id="UP000664701"/>
    </source>
</evidence>
<accession>A0ABZ2SQI9</accession>
<evidence type="ECO:0000256" key="3">
    <source>
        <dbReference type="ARBA" id="ARBA00022692"/>
    </source>
</evidence>
<dbReference type="InterPro" id="IPR036412">
    <property type="entry name" value="HAD-like_sf"/>
</dbReference>
<name>A0ABZ2SQI9_9ENTE</name>
<proteinExistence type="inferred from homology"/>
<dbReference type="Gene3D" id="3.40.1110.10">
    <property type="entry name" value="Calcium-transporting ATPase, cytoplasmic domain N"/>
    <property type="match status" value="1"/>
</dbReference>
<dbReference type="InterPro" id="IPR018303">
    <property type="entry name" value="ATPase_P-typ_P_site"/>
</dbReference>
<dbReference type="InterPro" id="IPR023214">
    <property type="entry name" value="HAD_sf"/>
</dbReference>
<dbReference type="SUPFAM" id="SSF56784">
    <property type="entry name" value="HAD-like"/>
    <property type="match status" value="1"/>
</dbReference>
<keyword evidence="14" id="KW-1185">Reference proteome</keyword>
<keyword evidence="11" id="KW-1003">Cell membrane</keyword>
<dbReference type="NCBIfam" id="TIGR01525">
    <property type="entry name" value="ATPase-IB_hvy"/>
    <property type="match status" value="1"/>
</dbReference>
<dbReference type="NCBIfam" id="TIGR01512">
    <property type="entry name" value="ATPase-IB2_Cd"/>
    <property type="match status" value="1"/>
</dbReference>
<gene>
    <name evidence="13" type="ORF">DOK78_002694</name>
</gene>
<evidence type="ECO:0000256" key="1">
    <source>
        <dbReference type="ARBA" id="ARBA00004141"/>
    </source>
</evidence>
<evidence type="ECO:0000313" key="13">
    <source>
        <dbReference type="EMBL" id="WYJ78038.1"/>
    </source>
</evidence>
<dbReference type="EMBL" id="CP147251">
    <property type="protein sequence ID" value="WYJ78038.1"/>
    <property type="molecule type" value="Genomic_DNA"/>
</dbReference>
<organism evidence="13 14">
    <name type="scientific">Candidatus Enterococcus lowellii</name>
    <dbReference type="NCBI Taxonomy" id="2230877"/>
    <lineage>
        <taxon>Bacteria</taxon>
        <taxon>Bacillati</taxon>
        <taxon>Bacillota</taxon>
        <taxon>Bacilli</taxon>
        <taxon>Lactobacillales</taxon>
        <taxon>Enterococcaceae</taxon>
        <taxon>Enterococcus</taxon>
    </lineage>
</organism>
<comment type="subcellular location">
    <subcellularLocation>
        <location evidence="11">Cell membrane</location>
    </subcellularLocation>
    <subcellularLocation>
        <location evidence="1">Membrane</location>
        <topology evidence="1">Multi-pass membrane protein</topology>
    </subcellularLocation>
</comment>
<dbReference type="NCBIfam" id="TIGR01494">
    <property type="entry name" value="ATPase_P-type"/>
    <property type="match status" value="1"/>
</dbReference>
<dbReference type="PRINTS" id="PR00120">
    <property type="entry name" value="HATPASE"/>
</dbReference>
<reference evidence="13 14" key="1">
    <citation type="submission" date="2021-03" db="EMBL/GenBank/DDBJ databases">
        <authorList>
            <person name="Gilmore M.S."/>
            <person name="Schwartzman J."/>
            <person name="Van Tyne D."/>
            <person name="Martin M."/>
            <person name="Earl A.M."/>
            <person name="Manson A.L."/>
            <person name="Straub T."/>
            <person name="Salamzade R."/>
            <person name="Saavedra J."/>
            <person name="Lebreton F."/>
            <person name="Prichula J."/>
            <person name="Schaufler K."/>
            <person name="Gaca A."/>
            <person name="Sgardioli B."/>
            <person name="Wagenaar J."/>
            <person name="Strong T."/>
        </authorList>
    </citation>
    <scope>NUCLEOTIDE SEQUENCE [LARGE SCALE GENOMIC DNA]</scope>
    <source>
        <strain evidence="13 14">DIV2402</strain>
    </source>
</reference>
<dbReference type="Gene3D" id="2.70.150.10">
    <property type="entry name" value="Calcium-transporting ATPase, cytoplasmic transduction domain A"/>
    <property type="match status" value="1"/>
</dbReference>
<dbReference type="Pfam" id="PF00122">
    <property type="entry name" value="E1-E2_ATPase"/>
    <property type="match status" value="1"/>
</dbReference>
<protein>
    <submittedName>
        <fullName evidence="13">Cadmium-translocating P-type ATPase</fullName>
    </submittedName>
</protein>
<keyword evidence="3 11" id="KW-0812">Transmembrane</keyword>
<keyword evidence="7" id="KW-0460">Magnesium</keyword>
<dbReference type="InterPro" id="IPR059000">
    <property type="entry name" value="ATPase_P-type_domA"/>
</dbReference>
<dbReference type="InterPro" id="IPR008250">
    <property type="entry name" value="ATPase_P-typ_transduc_dom_A_sf"/>
</dbReference>
<sequence length="606" mass="66949">MWTLFGTIACTLSLLAGLISDIMHFEGSWLIYLMGILFGGLEITIAGLRELVTEKHFNVDLLMMIAAISAGIIGDWREGALLIFIFSLSHLLEKYATDKSTRAINHLINRQPKIARKILDDGTYQMIDANQLTIGDHLAIFKGENVPTDGIILQGASELDEAVVNGESMPRLKKINEEVFGGTINLGNELIIEVNKNKSETVFAKIIQLVEDAQNSQTKTETFIQKIENRYVLSILLGVPLAILLFHFSLNWSWNESFYRGVNLLVVASPCALVASSTPALLSAVSNGARHGVLFKGGTYLEELAEIRSIAFDKTGTLTNGQPTVTNVFWTVPEQEIIPIVIGLEEKSTHPLAKAIVRNWQTHQKKQLVVEELTAKGIQGMVDGNIYYIGKKMGCYEDNPQIKKWKLQGKTVVYMECNQQFIGAIALLDTLNKHAKEVIHYFNEANVHTLMLTGDNRYTATTIAHELGIAEYQSELLPEDKVAFLNEQKQKFGKNAMLGDGVNDAPALATATIGIAMGEGTDVAMDIADVVILENNLAKLVYTHKLSKKMKQIIKQNIIFSIAIILLLVLINILQILTIPLAVIGHEGSTILVILNGLRLLKTIHD</sequence>
<feature type="transmembrane region" description="Helical" evidence="11">
    <location>
        <begin position="30"/>
        <end position="48"/>
    </location>
</feature>
<feature type="domain" description="P-type ATPase A" evidence="12">
    <location>
        <begin position="111"/>
        <end position="211"/>
    </location>
</feature>
<evidence type="ECO:0000256" key="5">
    <source>
        <dbReference type="ARBA" id="ARBA00022741"/>
    </source>
</evidence>
<keyword evidence="6 11" id="KW-0067">ATP-binding</keyword>
<dbReference type="InterPro" id="IPR044492">
    <property type="entry name" value="P_typ_ATPase_HD_dom"/>
</dbReference>
<evidence type="ECO:0000256" key="10">
    <source>
        <dbReference type="ARBA" id="ARBA00023136"/>
    </source>
</evidence>
<feature type="transmembrane region" description="Helical" evidence="11">
    <location>
        <begin position="231"/>
        <end position="250"/>
    </location>
</feature>
<reference evidence="13 14" key="2">
    <citation type="submission" date="2024-03" db="EMBL/GenBank/DDBJ databases">
        <title>The Genome Sequence of Enterococcus sp. DIV2402.</title>
        <authorList>
            <consortium name="The Broad Institute Genomics Platform"/>
            <consortium name="The Broad Institute Microbial Omics Core"/>
            <consortium name="The Broad Institute Genomic Center for Infectious Diseases"/>
            <person name="Earl A."/>
            <person name="Manson A."/>
            <person name="Gilmore M."/>
            <person name="Schwartman J."/>
            <person name="Shea T."/>
            <person name="Abouelleil A."/>
            <person name="Cao P."/>
            <person name="Chapman S."/>
            <person name="Cusick C."/>
            <person name="Young S."/>
            <person name="Neafsey D."/>
            <person name="Nusbaum C."/>
            <person name="Birren B."/>
        </authorList>
    </citation>
    <scope>NUCLEOTIDE SEQUENCE [LARGE SCALE GENOMIC DNA]</scope>
    <source>
        <strain evidence="13 14">DIV2402</strain>
    </source>
</reference>
<comment type="similarity">
    <text evidence="2 11">Belongs to the cation transport ATPase (P-type) (TC 3.A.3) family. Type IB subfamily.</text>
</comment>
<keyword evidence="10 11" id="KW-0472">Membrane</keyword>
<evidence type="ECO:0000256" key="6">
    <source>
        <dbReference type="ARBA" id="ARBA00022840"/>
    </source>
</evidence>
<dbReference type="Proteomes" id="UP000664701">
    <property type="component" value="Chromosome"/>
</dbReference>
<keyword evidence="8" id="KW-1278">Translocase</keyword>
<dbReference type="InterPro" id="IPR023299">
    <property type="entry name" value="ATPase_P-typ_cyto_dom_N"/>
</dbReference>
<dbReference type="SUPFAM" id="SSF81665">
    <property type="entry name" value="Calcium ATPase, transmembrane domain M"/>
    <property type="match status" value="1"/>
</dbReference>
<evidence type="ECO:0000256" key="7">
    <source>
        <dbReference type="ARBA" id="ARBA00022842"/>
    </source>
</evidence>
<feature type="transmembrane region" description="Helical" evidence="11">
    <location>
        <begin position="558"/>
        <end position="577"/>
    </location>
</feature>